<dbReference type="GO" id="GO:0004674">
    <property type="term" value="F:protein serine/threonine kinase activity"/>
    <property type="evidence" value="ECO:0007669"/>
    <property type="project" value="UniProtKB-KW"/>
</dbReference>
<comment type="similarity">
    <text evidence="6">Belongs to the protein kinase superfamily.</text>
</comment>
<keyword evidence="6" id="KW-0723">Serine/threonine-protein kinase</keyword>
<dbReference type="Proteomes" id="UP000631114">
    <property type="component" value="Unassembled WGS sequence"/>
</dbReference>
<protein>
    <recommendedName>
        <fullName evidence="7">Protein kinase domain-containing protein</fullName>
    </recommendedName>
</protein>
<accession>A0A835HIB3</accession>
<dbReference type="PROSITE" id="PS00107">
    <property type="entry name" value="PROTEIN_KINASE_ATP"/>
    <property type="match status" value="1"/>
</dbReference>
<name>A0A835HIB3_9MAGN</name>
<comment type="caution">
    <text evidence="8">The sequence shown here is derived from an EMBL/GenBank/DDBJ whole genome shotgun (WGS) entry which is preliminary data.</text>
</comment>
<dbReference type="Gene3D" id="1.10.510.10">
    <property type="entry name" value="Transferase(Phosphotransferase) domain 1"/>
    <property type="match status" value="1"/>
</dbReference>
<evidence type="ECO:0000256" key="1">
    <source>
        <dbReference type="ARBA" id="ARBA00022679"/>
    </source>
</evidence>
<evidence type="ECO:0000256" key="4">
    <source>
        <dbReference type="ARBA" id="ARBA00022840"/>
    </source>
</evidence>
<dbReference type="GO" id="GO:0005524">
    <property type="term" value="F:ATP binding"/>
    <property type="evidence" value="ECO:0007669"/>
    <property type="project" value="UniProtKB-UniRule"/>
</dbReference>
<dbReference type="OrthoDB" id="8693905at2759"/>
<evidence type="ECO:0000256" key="5">
    <source>
        <dbReference type="PROSITE-ProRule" id="PRU10141"/>
    </source>
</evidence>
<reference evidence="8 9" key="1">
    <citation type="submission" date="2020-10" db="EMBL/GenBank/DDBJ databases">
        <title>The Coptis chinensis genome and diversification of protoberbering-type alkaloids.</title>
        <authorList>
            <person name="Wang B."/>
            <person name="Shu S."/>
            <person name="Song C."/>
            <person name="Liu Y."/>
        </authorList>
    </citation>
    <scope>NUCLEOTIDE SEQUENCE [LARGE SCALE GENOMIC DNA]</scope>
    <source>
        <strain evidence="8">HL-2020</strain>
        <tissue evidence="8">Leaf</tissue>
    </source>
</reference>
<evidence type="ECO:0000256" key="3">
    <source>
        <dbReference type="ARBA" id="ARBA00022777"/>
    </source>
</evidence>
<dbReference type="SUPFAM" id="SSF56112">
    <property type="entry name" value="Protein kinase-like (PK-like)"/>
    <property type="match status" value="1"/>
</dbReference>
<sequence length="362" mass="40825">MEWVRGEIIGKGSFSSVYLATPSKDFNESHPLMAVKSASVSKSSLLQREKEILSQFLDCPQILHCFGEDYTIENGDGFYNLLLEFAPRGNLHQLVRSSGGGLSQSDVRYYTKSILQGLKSIHKKDYVHCDIKLQNILLCNGCTEVKIADFGLAKKAGEKKNLEGTPLYMSPESITRNEQEAPSDIWALGCVVVEMVTGNPAWKCRLDANVSALLFKIGFGEELPEIPEVLCEDGKDFLRKCFVRDPKMRWSADMLLNHPFVDVETVTLPNCEQPSPSPRSPYDFPDWSSTQSCSSRSYNCYKSEIDKWDSPVSNTSSPADRIRHLGIGNKKPNWCYTDCWISVREQSFLFQKGKSYKKGRVQ</sequence>
<keyword evidence="1" id="KW-0808">Transferase</keyword>
<feature type="binding site" evidence="5">
    <location>
        <position position="36"/>
    </location>
    <ligand>
        <name>ATP</name>
        <dbReference type="ChEBI" id="CHEBI:30616"/>
    </ligand>
</feature>
<dbReference type="PANTHER" id="PTHR48011:SF18">
    <property type="entry name" value="MITOGEN-ACTIVATED PROTEIN KINASE KINASE KINASE 19-RELATED"/>
    <property type="match status" value="1"/>
</dbReference>
<dbReference type="InterPro" id="IPR011009">
    <property type="entry name" value="Kinase-like_dom_sf"/>
</dbReference>
<dbReference type="PROSITE" id="PS00108">
    <property type="entry name" value="PROTEIN_KINASE_ST"/>
    <property type="match status" value="1"/>
</dbReference>
<keyword evidence="9" id="KW-1185">Reference proteome</keyword>
<dbReference type="CDD" id="cd06606">
    <property type="entry name" value="STKc_MAPKKK"/>
    <property type="match status" value="1"/>
</dbReference>
<evidence type="ECO:0000259" key="7">
    <source>
        <dbReference type="PROSITE" id="PS50011"/>
    </source>
</evidence>
<dbReference type="PROSITE" id="PS50011">
    <property type="entry name" value="PROTEIN_KINASE_DOM"/>
    <property type="match status" value="1"/>
</dbReference>
<dbReference type="SMART" id="SM00220">
    <property type="entry name" value="S_TKc"/>
    <property type="match status" value="1"/>
</dbReference>
<dbReference type="AlphaFoldDB" id="A0A835HIB3"/>
<keyword evidence="3" id="KW-0418">Kinase</keyword>
<dbReference type="Pfam" id="PF00069">
    <property type="entry name" value="Pkinase"/>
    <property type="match status" value="1"/>
</dbReference>
<gene>
    <name evidence="8" type="ORF">IFM89_002019</name>
</gene>
<dbReference type="InterPro" id="IPR017441">
    <property type="entry name" value="Protein_kinase_ATP_BS"/>
</dbReference>
<dbReference type="InterPro" id="IPR052751">
    <property type="entry name" value="Plant_MAPKKK"/>
</dbReference>
<dbReference type="InterPro" id="IPR008271">
    <property type="entry name" value="Ser/Thr_kinase_AS"/>
</dbReference>
<proteinExistence type="inferred from homology"/>
<evidence type="ECO:0000313" key="8">
    <source>
        <dbReference type="EMBL" id="KAF9599984.1"/>
    </source>
</evidence>
<organism evidence="8 9">
    <name type="scientific">Coptis chinensis</name>
    <dbReference type="NCBI Taxonomy" id="261450"/>
    <lineage>
        <taxon>Eukaryota</taxon>
        <taxon>Viridiplantae</taxon>
        <taxon>Streptophyta</taxon>
        <taxon>Embryophyta</taxon>
        <taxon>Tracheophyta</taxon>
        <taxon>Spermatophyta</taxon>
        <taxon>Magnoliopsida</taxon>
        <taxon>Ranunculales</taxon>
        <taxon>Ranunculaceae</taxon>
        <taxon>Coptidoideae</taxon>
        <taxon>Coptis</taxon>
    </lineage>
</organism>
<dbReference type="PANTHER" id="PTHR48011">
    <property type="entry name" value="CCR4-NOT TRANSCRIPTIONAL COMPLEX SUBUNIT CAF120-RELATED"/>
    <property type="match status" value="1"/>
</dbReference>
<evidence type="ECO:0000256" key="2">
    <source>
        <dbReference type="ARBA" id="ARBA00022741"/>
    </source>
</evidence>
<keyword evidence="4 5" id="KW-0067">ATP-binding</keyword>
<dbReference type="EMBL" id="JADFTS010000006">
    <property type="protein sequence ID" value="KAF9599984.1"/>
    <property type="molecule type" value="Genomic_DNA"/>
</dbReference>
<evidence type="ECO:0000256" key="6">
    <source>
        <dbReference type="RuleBase" id="RU000304"/>
    </source>
</evidence>
<keyword evidence="2 5" id="KW-0547">Nucleotide-binding</keyword>
<dbReference type="GO" id="GO:0007165">
    <property type="term" value="P:signal transduction"/>
    <property type="evidence" value="ECO:0007669"/>
    <property type="project" value="TreeGrafter"/>
</dbReference>
<feature type="domain" description="Protein kinase" evidence="7">
    <location>
        <begin position="3"/>
        <end position="261"/>
    </location>
</feature>
<dbReference type="InterPro" id="IPR000719">
    <property type="entry name" value="Prot_kinase_dom"/>
</dbReference>
<evidence type="ECO:0000313" key="9">
    <source>
        <dbReference type="Proteomes" id="UP000631114"/>
    </source>
</evidence>